<dbReference type="EMBL" id="WHJE01000006">
    <property type="protein sequence ID" value="KAE8765670.1"/>
    <property type="molecule type" value="Genomic_DNA"/>
</dbReference>
<name>A0A7J5UTT2_9MICO</name>
<keyword evidence="1" id="KW-0285">Flavoprotein</keyword>
<dbReference type="PANTHER" id="PTHR42659:SF2">
    <property type="entry name" value="XANTHINE DEHYDROGENASE SUBUNIT C-RELATED"/>
    <property type="match status" value="1"/>
</dbReference>
<comment type="caution">
    <text evidence="5">The sequence shown here is derived from an EMBL/GenBank/DDBJ whole genome shotgun (WGS) entry which is preliminary data.</text>
</comment>
<dbReference type="InterPro" id="IPR036318">
    <property type="entry name" value="FAD-bd_PCMH-like_sf"/>
</dbReference>
<accession>A0A7J5UTT2</accession>
<evidence type="ECO:0000259" key="4">
    <source>
        <dbReference type="PROSITE" id="PS51387"/>
    </source>
</evidence>
<organism evidence="5 6">
    <name type="scientific">Georgenia thermotolerans</name>
    <dbReference type="NCBI Taxonomy" id="527326"/>
    <lineage>
        <taxon>Bacteria</taxon>
        <taxon>Bacillati</taxon>
        <taxon>Actinomycetota</taxon>
        <taxon>Actinomycetes</taxon>
        <taxon>Micrococcales</taxon>
        <taxon>Bogoriellaceae</taxon>
        <taxon>Georgenia</taxon>
    </lineage>
</organism>
<keyword evidence="3" id="KW-0560">Oxidoreductase</keyword>
<dbReference type="Gene3D" id="3.30.465.10">
    <property type="match status" value="1"/>
</dbReference>
<reference evidence="5 6" key="1">
    <citation type="submission" date="2019-10" db="EMBL/GenBank/DDBJ databases">
        <title>Georgenia wutianyii sp. nov. and Georgenia yuyongxinii sp. nov. isolated from plateau pika (Ochotona curzoniae) in the Qinghai-Tibet plateau of China.</title>
        <authorList>
            <person name="Tian Z."/>
        </authorList>
    </citation>
    <scope>NUCLEOTIDE SEQUENCE [LARGE SCALE GENOMIC DNA]</scope>
    <source>
        <strain evidence="5 6">DSM 21501</strain>
    </source>
</reference>
<keyword evidence="2" id="KW-0274">FAD</keyword>
<dbReference type="InterPro" id="IPR002346">
    <property type="entry name" value="Mopterin_DH_FAD-bd"/>
</dbReference>
<proteinExistence type="predicted"/>
<dbReference type="InterPro" id="IPR016167">
    <property type="entry name" value="FAD-bd_PCMH_sub1"/>
</dbReference>
<dbReference type="OrthoDB" id="9793944at2"/>
<feature type="domain" description="FAD-binding PCMH-type" evidence="4">
    <location>
        <begin position="1"/>
        <end position="177"/>
    </location>
</feature>
<evidence type="ECO:0000256" key="3">
    <source>
        <dbReference type="ARBA" id="ARBA00023002"/>
    </source>
</evidence>
<dbReference type="GO" id="GO:0071949">
    <property type="term" value="F:FAD binding"/>
    <property type="evidence" value="ECO:0007669"/>
    <property type="project" value="InterPro"/>
</dbReference>
<dbReference type="Pfam" id="PF00941">
    <property type="entry name" value="FAD_binding_5"/>
    <property type="match status" value="1"/>
</dbReference>
<dbReference type="InterPro" id="IPR051312">
    <property type="entry name" value="Diverse_Substr_Oxidored"/>
</dbReference>
<dbReference type="InterPro" id="IPR016169">
    <property type="entry name" value="FAD-bd_PCMH_sub2"/>
</dbReference>
<dbReference type="GO" id="GO:0016491">
    <property type="term" value="F:oxidoreductase activity"/>
    <property type="evidence" value="ECO:0007669"/>
    <property type="project" value="UniProtKB-KW"/>
</dbReference>
<dbReference type="PROSITE" id="PS51387">
    <property type="entry name" value="FAD_PCMH"/>
    <property type="match status" value="1"/>
</dbReference>
<dbReference type="AlphaFoldDB" id="A0A7J5UTT2"/>
<protein>
    <recommendedName>
        <fullName evidence="4">FAD-binding PCMH-type domain-containing protein</fullName>
    </recommendedName>
</protein>
<keyword evidence="6" id="KW-1185">Reference proteome</keyword>
<sequence length="282" mass="30251">MKPAKFNLHTPRSLTEALQAKAKLQGQGTLLAGGQSLVALMNFRVAQPTEIIALSNVTELKTITITDGQVRLGSGVTYSDVIAASTAGSLPRLFKEVLSNIASEPIRNKGTVGGAIAQADPSAEFPALCLALGAEIVVASTSGSRVVPVHTFFRGYMDTEAREDEVIVEIRFDRRLWSETNFGYSQVADRQGDYADAAVLLTYRTDAEDRMIAPVIVSMNLRSFPCRWSDLMEHLTGTRADQESVAGAVEDYFAAASAELARPEGTVVKSVLQEALGSAGRI</sequence>
<evidence type="ECO:0000256" key="1">
    <source>
        <dbReference type="ARBA" id="ARBA00022630"/>
    </source>
</evidence>
<dbReference type="SUPFAM" id="SSF56176">
    <property type="entry name" value="FAD-binding/transporter-associated domain-like"/>
    <property type="match status" value="1"/>
</dbReference>
<dbReference type="PANTHER" id="PTHR42659">
    <property type="entry name" value="XANTHINE DEHYDROGENASE SUBUNIT C-RELATED"/>
    <property type="match status" value="1"/>
</dbReference>
<evidence type="ECO:0000313" key="5">
    <source>
        <dbReference type="EMBL" id="KAE8765670.1"/>
    </source>
</evidence>
<dbReference type="Proteomes" id="UP000451860">
    <property type="component" value="Unassembled WGS sequence"/>
</dbReference>
<gene>
    <name evidence="5" type="ORF">GB883_02520</name>
</gene>
<dbReference type="Gene3D" id="3.30.43.10">
    <property type="entry name" value="Uridine Diphospho-n-acetylenolpyruvylglucosamine Reductase, domain 2"/>
    <property type="match status" value="1"/>
</dbReference>
<dbReference type="RefSeq" id="WP_152202652.1">
    <property type="nucleotide sequence ID" value="NZ_VUKF01000016.1"/>
</dbReference>
<evidence type="ECO:0000256" key="2">
    <source>
        <dbReference type="ARBA" id="ARBA00022827"/>
    </source>
</evidence>
<evidence type="ECO:0000313" key="6">
    <source>
        <dbReference type="Proteomes" id="UP000451860"/>
    </source>
</evidence>
<dbReference type="InterPro" id="IPR016166">
    <property type="entry name" value="FAD-bd_PCMH"/>
</dbReference>